<dbReference type="Gene3D" id="1.10.10.10">
    <property type="entry name" value="Winged helix-like DNA-binding domain superfamily/Winged helix DNA-binding domain"/>
    <property type="match status" value="1"/>
</dbReference>
<organism evidence="6 7">
    <name type="scientific">Ligilactobacillus agilis DSM 20509</name>
    <dbReference type="NCBI Taxonomy" id="1423718"/>
    <lineage>
        <taxon>Bacteria</taxon>
        <taxon>Bacillati</taxon>
        <taxon>Bacillota</taxon>
        <taxon>Bacilli</taxon>
        <taxon>Lactobacillales</taxon>
        <taxon>Lactobacillaceae</taxon>
        <taxon>Ligilactobacillus</taxon>
    </lineage>
</organism>
<dbReference type="InterPro" id="IPR036388">
    <property type="entry name" value="WH-like_DNA-bd_sf"/>
</dbReference>
<gene>
    <name evidence="6" type="ORF">FC14_GL000866</name>
</gene>
<name>A0A0R2AFI7_9LACO</name>
<evidence type="ECO:0000313" key="6">
    <source>
        <dbReference type="EMBL" id="KRM65847.1"/>
    </source>
</evidence>
<dbReference type="CDD" id="cd05466">
    <property type="entry name" value="PBP2_LTTR_substrate"/>
    <property type="match status" value="1"/>
</dbReference>
<dbReference type="InterPro" id="IPR000847">
    <property type="entry name" value="LysR_HTH_N"/>
</dbReference>
<dbReference type="InterPro" id="IPR036390">
    <property type="entry name" value="WH_DNA-bd_sf"/>
</dbReference>
<evidence type="ECO:0000259" key="5">
    <source>
        <dbReference type="PROSITE" id="PS50931"/>
    </source>
</evidence>
<dbReference type="PANTHER" id="PTHR30419:SF8">
    <property type="entry name" value="NITROGEN ASSIMILATION TRANSCRIPTIONAL ACTIVATOR-RELATED"/>
    <property type="match status" value="1"/>
</dbReference>
<dbReference type="Pfam" id="PF00126">
    <property type="entry name" value="HTH_1"/>
    <property type="match status" value="1"/>
</dbReference>
<dbReference type="Proteomes" id="UP000051008">
    <property type="component" value="Unassembled WGS sequence"/>
</dbReference>
<evidence type="ECO:0000256" key="2">
    <source>
        <dbReference type="ARBA" id="ARBA00023015"/>
    </source>
</evidence>
<comment type="similarity">
    <text evidence="1">Belongs to the LysR transcriptional regulatory family.</text>
</comment>
<evidence type="ECO:0000256" key="1">
    <source>
        <dbReference type="ARBA" id="ARBA00009437"/>
    </source>
</evidence>
<feature type="domain" description="HTH lysR-type" evidence="5">
    <location>
        <begin position="1"/>
        <end position="58"/>
    </location>
</feature>
<dbReference type="Pfam" id="PF03466">
    <property type="entry name" value="LysR_substrate"/>
    <property type="match status" value="1"/>
</dbReference>
<keyword evidence="4" id="KW-0804">Transcription</keyword>
<proteinExistence type="inferred from homology"/>
<dbReference type="OrthoDB" id="9803735at2"/>
<dbReference type="GO" id="GO:0005829">
    <property type="term" value="C:cytosol"/>
    <property type="evidence" value="ECO:0007669"/>
    <property type="project" value="TreeGrafter"/>
</dbReference>
<dbReference type="EMBL" id="AYYP01000010">
    <property type="protein sequence ID" value="KRM65847.1"/>
    <property type="molecule type" value="Genomic_DNA"/>
</dbReference>
<accession>A0A0R2AFI7</accession>
<dbReference type="PATRIC" id="fig|1423718.3.peg.914"/>
<dbReference type="AlphaFoldDB" id="A0A0R2AFI7"/>
<dbReference type="PRINTS" id="PR00039">
    <property type="entry name" value="HTHLYSR"/>
</dbReference>
<keyword evidence="3" id="KW-0238">DNA-binding</keyword>
<dbReference type="RefSeq" id="WP_056975894.1">
    <property type="nucleotide sequence ID" value="NZ_AYYP01000010.1"/>
</dbReference>
<keyword evidence="2" id="KW-0805">Transcription regulation</keyword>
<dbReference type="InterPro" id="IPR050950">
    <property type="entry name" value="HTH-type_LysR_regulators"/>
</dbReference>
<dbReference type="SUPFAM" id="SSF46785">
    <property type="entry name" value="Winged helix' DNA-binding domain"/>
    <property type="match status" value="1"/>
</dbReference>
<dbReference type="PANTHER" id="PTHR30419">
    <property type="entry name" value="HTH-TYPE TRANSCRIPTIONAL REGULATOR YBHD"/>
    <property type="match status" value="1"/>
</dbReference>
<evidence type="ECO:0000256" key="4">
    <source>
        <dbReference type="ARBA" id="ARBA00023163"/>
    </source>
</evidence>
<dbReference type="Gene3D" id="3.40.190.290">
    <property type="match status" value="1"/>
</dbReference>
<dbReference type="SUPFAM" id="SSF53850">
    <property type="entry name" value="Periplasmic binding protein-like II"/>
    <property type="match status" value="1"/>
</dbReference>
<comment type="caution">
    <text evidence="6">The sequence shown here is derived from an EMBL/GenBank/DDBJ whole genome shotgun (WGS) entry which is preliminary data.</text>
</comment>
<dbReference type="FunFam" id="1.10.10.10:FF:000001">
    <property type="entry name" value="LysR family transcriptional regulator"/>
    <property type="match status" value="1"/>
</dbReference>
<dbReference type="GO" id="GO:0003700">
    <property type="term" value="F:DNA-binding transcription factor activity"/>
    <property type="evidence" value="ECO:0007669"/>
    <property type="project" value="InterPro"/>
</dbReference>
<evidence type="ECO:0000313" key="7">
    <source>
        <dbReference type="Proteomes" id="UP000051008"/>
    </source>
</evidence>
<keyword evidence="7" id="KW-1185">Reference proteome</keyword>
<dbReference type="InterPro" id="IPR005119">
    <property type="entry name" value="LysR_subst-bd"/>
</dbReference>
<sequence length="291" mass="32673">MEIRVLKHFVEMANQQNMTKAAKKLHLTQPTLSKQLKDLESELGQKLFNRSNHSINLTPEGKILYKRALDILEIVQKTKTEFQAMSAFNGGDLYIGCAESYGITIIAKAVKVLKQKYPNIKFHIYSGNFQTVVERLNNGLLDFAVTVQSLDTSSFNSLSLPYLDTWGLLMRRDSPLAAKNNVSIADISKLPLIISRQGFSDEMPNDLKSIQAHLNIVGTYDLLYNASLFVKEGLGYALCFKHLVNTNASELIFKEITPTISSPMKIIWSRNQTLSKTATLLLTELKKLISS</sequence>
<protein>
    <submittedName>
        <fullName evidence="6">Transcriptional regulator</fullName>
    </submittedName>
</protein>
<evidence type="ECO:0000256" key="3">
    <source>
        <dbReference type="ARBA" id="ARBA00023125"/>
    </source>
</evidence>
<dbReference type="GO" id="GO:0003677">
    <property type="term" value="F:DNA binding"/>
    <property type="evidence" value="ECO:0007669"/>
    <property type="project" value="UniProtKB-KW"/>
</dbReference>
<reference evidence="6 7" key="1">
    <citation type="journal article" date="2015" name="Genome Announc.">
        <title>Expanding the biotechnology potential of lactobacilli through comparative genomics of 213 strains and associated genera.</title>
        <authorList>
            <person name="Sun Z."/>
            <person name="Harris H.M."/>
            <person name="McCann A."/>
            <person name="Guo C."/>
            <person name="Argimon S."/>
            <person name="Zhang W."/>
            <person name="Yang X."/>
            <person name="Jeffery I.B."/>
            <person name="Cooney J.C."/>
            <person name="Kagawa T.F."/>
            <person name="Liu W."/>
            <person name="Song Y."/>
            <person name="Salvetti E."/>
            <person name="Wrobel A."/>
            <person name="Rasinkangas P."/>
            <person name="Parkhill J."/>
            <person name="Rea M.C."/>
            <person name="O'Sullivan O."/>
            <person name="Ritari J."/>
            <person name="Douillard F.P."/>
            <person name="Paul Ross R."/>
            <person name="Yang R."/>
            <person name="Briner A.E."/>
            <person name="Felis G.E."/>
            <person name="de Vos W.M."/>
            <person name="Barrangou R."/>
            <person name="Klaenhammer T.R."/>
            <person name="Caufield P.W."/>
            <person name="Cui Y."/>
            <person name="Zhang H."/>
            <person name="O'Toole P.W."/>
        </authorList>
    </citation>
    <scope>NUCLEOTIDE SEQUENCE [LARGE SCALE GENOMIC DNA]</scope>
    <source>
        <strain evidence="6 7">DSM 20509</strain>
    </source>
</reference>
<dbReference type="PROSITE" id="PS50931">
    <property type="entry name" value="HTH_LYSR"/>
    <property type="match status" value="1"/>
</dbReference>